<dbReference type="GO" id="GO:0016020">
    <property type="term" value="C:membrane"/>
    <property type="evidence" value="ECO:0007669"/>
    <property type="project" value="InterPro"/>
</dbReference>
<evidence type="ECO:0000256" key="8">
    <source>
        <dbReference type="ARBA" id="ARBA00023012"/>
    </source>
</evidence>
<dbReference type="SMART" id="SM00387">
    <property type="entry name" value="HATPase_c"/>
    <property type="match status" value="1"/>
</dbReference>
<sequence>MRDSTDRPSRARASVPRLHDVIPDAIRPLWTAPRAPGAPARVWRDWVLVALLVPTAVLEAVLRPDVTWRPVALVLALVVVVSLLWRRTHPLGAVLVVFGTLVVVDTAVLVSGAGELGLYTTACVLLLPYALCRWGSGRDVVLGLAAVLVATTLGIAGDFTGVAEAVLAVVFIMTPAGIGAWVRLASTARVRERDQVRLREREQLARELHDTVAHHVSAIAVRAQAGRVVAASDPSAAVAALVVIEGEASRALTEMRLMVGALRDDGAADLAPQRGVGDIEQLATAGPPRVVVDLSGDLDGLRPAVGAALFRLAQESVTNALRHARYASQVRVEVAAGEESVRLTVVDDGELHGRSGTGYGLVGMAERASLLGGTLEAGPGQERGWTVVAVLPRTGEVA</sequence>
<feature type="transmembrane region" description="Helical" evidence="9">
    <location>
        <begin position="92"/>
        <end position="110"/>
    </location>
</feature>
<feature type="transmembrane region" description="Helical" evidence="9">
    <location>
        <begin position="43"/>
        <end position="62"/>
    </location>
</feature>
<proteinExistence type="predicted"/>
<comment type="caution">
    <text evidence="11">The sequence shown here is derived from an EMBL/GenBank/DDBJ whole genome shotgun (WGS) entry which is preliminary data.</text>
</comment>
<dbReference type="Pfam" id="PF02518">
    <property type="entry name" value="HATPase_c"/>
    <property type="match status" value="1"/>
</dbReference>
<dbReference type="EC" id="2.7.13.3" evidence="2"/>
<feature type="transmembrane region" description="Helical" evidence="9">
    <location>
        <begin position="68"/>
        <end position="85"/>
    </location>
</feature>
<dbReference type="CDD" id="cd16917">
    <property type="entry name" value="HATPase_UhpB-NarQ-NarX-like"/>
    <property type="match status" value="1"/>
</dbReference>
<keyword evidence="9" id="KW-0812">Transmembrane</keyword>
<evidence type="ECO:0000313" key="11">
    <source>
        <dbReference type="EMBL" id="GEK23187.1"/>
    </source>
</evidence>
<keyword evidence="9" id="KW-1133">Transmembrane helix</keyword>
<reference evidence="11 12" key="1">
    <citation type="submission" date="2019-07" db="EMBL/GenBank/DDBJ databases">
        <title>Whole genome shotgun sequence of Cellulomonas xylanilytica NBRC 101102.</title>
        <authorList>
            <person name="Hosoyama A."/>
            <person name="Uohara A."/>
            <person name="Ohji S."/>
            <person name="Ichikawa N."/>
        </authorList>
    </citation>
    <scope>NUCLEOTIDE SEQUENCE [LARGE SCALE GENOMIC DNA]</scope>
    <source>
        <strain evidence="11 12">NBRC 101102</strain>
    </source>
</reference>
<feature type="domain" description="Histidine kinase/HSP90-like ATPase" evidence="10">
    <location>
        <begin position="304"/>
        <end position="396"/>
    </location>
</feature>
<evidence type="ECO:0000256" key="1">
    <source>
        <dbReference type="ARBA" id="ARBA00000085"/>
    </source>
</evidence>
<dbReference type="SUPFAM" id="SSF55874">
    <property type="entry name" value="ATPase domain of HSP90 chaperone/DNA topoisomerase II/histidine kinase"/>
    <property type="match status" value="1"/>
</dbReference>
<keyword evidence="12" id="KW-1185">Reference proteome</keyword>
<dbReference type="Gene3D" id="1.20.5.1930">
    <property type="match status" value="1"/>
</dbReference>
<dbReference type="EMBL" id="BJUB01000014">
    <property type="protein sequence ID" value="GEK23187.1"/>
    <property type="molecule type" value="Genomic_DNA"/>
</dbReference>
<accession>A0A510V8J3</accession>
<comment type="catalytic activity">
    <reaction evidence="1">
        <text>ATP + protein L-histidine = ADP + protein N-phospho-L-histidine.</text>
        <dbReference type="EC" id="2.7.13.3"/>
    </reaction>
</comment>
<dbReference type="AlphaFoldDB" id="A0A510V8J3"/>
<keyword evidence="3" id="KW-0597">Phosphoprotein</keyword>
<dbReference type="InterPro" id="IPR011712">
    <property type="entry name" value="Sig_transdc_His_kin_sub3_dim/P"/>
</dbReference>
<keyword evidence="4" id="KW-0808">Transferase</keyword>
<dbReference type="InterPro" id="IPR036890">
    <property type="entry name" value="HATPase_C_sf"/>
</dbReference>
<keyword evidence="7" id="KW-0067">ATP-binding</keyword>
<evidence type="ECO:0000256" key="3">
    <source>
        <dbReference type="ARBA" id="ARBA00022553"/>
    </source>
</evidence>
<dbReference type="InterPro" id="IPR003594">
    <property type="entry name" value="HATPase_dom"/>
</dbReference>
<feature type="transmembrane region" description="Helical" evidence="9">
    <location>
        <begin position="165"/>
        <end position="184"/>
    </location>
</feature>
<organism evidence="11 12">
    <name type="scientific">Cellulomonas xylanilytica</name>
    <dbReference type="NCBI Taxonomy" id="233583"/>
    <lineage>
        <taxon>Bacteria</taxon>
        <taxon>Bacillati</taxon>
        <taxon>Actinomycetota</taxon>
        <taxon>Actinomycetes</taxon>
        <taxon>Micrococcales</taxon>
        <taxon>Cellulomonadaceae</taxon>
        <taxon>Cellulomonas</taxon>
    </lineage>
</organism>
<gene>
    <name evidence="11" type="ORF">CXY01_37070</name>
</gene>
<keyword evidence="9" id="KW-0472">Membrane</keyword>
<dbReference type="Proteomes" id="UP000321118">
    <property type="component" value="Unassembled WGS sequence"/>
</dbReference>
<dbReference type="GO" id="GO:0000155">
    <property type="term" value="F:phosphorelay sensor kinase activity"/>
    <property type="evidence" value="ECO:0007669"/>
    <property type="project" value="InterPro"/>
</dbReference>
<evidence type="ECO:0000256" key="7">
    <source>
        <dbReference type="ARBA" id="ARBA00022840"/>
    </source>
</evidence>
<evidence type="ECO:0000259" key="10">
    <source>
        <dbReference type="SMART" id="SM00387"/>
    </source>
</evidence>
<dbReference type="GO" id="GO:0046983">
    <property type="term" value="F:protein dimerization activity"/>
    <property type="evidence" value="ECO:0007669"/>
    <property type="project" value="InterPro"/>
</dbReference>
<dbReference type="Gene3D" id="3.30.565.10">
    <property type="entry name" value="Histidine kinase-like ATPase, C-terminal domain"/>
    <property type="match status" value="1"/>
</dbReference>
<evidence type="ECO:0000313" key="12">
    <source>
        <dbReference type="Proteomes" id="UP000321118"/>
    </source>
</evidence>
<dbReference type="GO" id="GO:0005524">
    <property type="term" value="F:ATP binding"/>
    <property type="evidence" value="ECO:0007669"/>
    <property type="project" value="UniProtKB-KW"/>
</dbReference>
<dbReference type="PANTHER" id="PTHR24421">
    <property type="entry name" value="NITRATE/NITRITE SENSOR PROTEIN NARX-RELATED"/>
    <property type="match status" value="1"/>
</dbReference>
<dbReference type="Pfam" id="PF07730">
    <property type="entry name" value="HisKA_3"/>
    <property type="match status" value="1"/>
</dbReference>
<dbReference type="InterPro" id="IPR050482">
    <property type="entry name" value="Sensor_HK_TwoCompSys"/>
</dbReference>
<evidence type="ECO:0000256" key="2">
    <source>
        <dbReference type="ARBA" id="ARBA00012438"/>
    </source>
</evidence>
<evidence type="ECO:0000256" key="4">
    <source>
        <dbReference type="ARBA" id="ARBA00022679"/>
    </source>
</evidence>
<evidence type="ECO:0000256" key="5">
    <source>
        <dbReference type="ARBA" id="ARBA00022741"/>
    </source>
</evidence>
<protein>
    <recommendedName>
        <fullName evidence="2">histidine kinase</fullName>
        <ecNumber evidence="2">2.7.13.3</ecNumber>
    </recommendedName>
</protein>
<keyword evidence="5" id="KW-0547">Nucleotide-binding</keyword>
<feature type="transmembrane region" description="Helical" evidence="9">
    <location>
        <begin position="141"/>
        <end position="159"/>
    </location>
</feature>
<evidence type="ECO:0000256" key="9">
    <source>
        <dbReference type="SAM" id="Phobius"/>
    </source>
</evidence>
<name>A0A510V8J3_9CELL</name>
<evidence type="ECO:0000256" key="6">
    <source>
        <dbReference type="ARBA" id="ARBA00022777"/>
    </source>
</evidence>
<keyword evidence="8" id="KW-0902">Two-component regulatory system</keyword>
<feature type="transmembrane region" description="Helical" evidence="9">
    <location>
        <begin position="116"/>
        <end position="134"/>
    </location>
</feature>
<keyword evidence="6 11" id="KW-0418">Kinase</keyword>
<dbReference type="PANTHER" id="PTHR24421:SF10">
    <property type="entry name" value="NITRATE_NITRITE SENSOR PROTEIN NARQ"/>
    <property type="match status" value="1"/>
</dbReference>